<dbReference type="InterPro" id="IPR035965">
    <property type="entry name" value="PAS-like_dom_sf"/>
</dbReference>
<dbReference type="SUPFAM" id="SSF47384">
    <property type="entry name" value="Homodimeric domain of signal transducing histidine kinase"/>
    <property type="match status" value="1"/>
</dbReference>
<evidence type="ECO:0000256" key="1">
    <source>
        <dbReference type="ARBA" id="ARBA00000085"/>
    </source>
</evidence>
<evidence type="ECO:0000259" key="13">
    <source>
        <dbReference type="PROSITE" id="PS50113"/>
    </source>
</evidence>
<feature type="domain" description="PAC" evidence="13">
    <location>
        <begin position="216"/>
        <end position="268"/>
    </location>
</feature>
<dbReference type="CDD" id="cd00082">
    <property type="entry name" value="HisKA"/>
    <property type="match status" value="1"/>
</dbReference>
<dbReference type="InterPro" id="IPR003594">
    <property type="entry name" value="HATPase_dom"/>
</dbReference>
<evidence type="ECO:0000256" key="8">
    <source>
        <dbReference type="ARBA" id="ARBA00023012"/>
    </source>
</evidence>
<dbReference type="InterPro" id="IPR013767">
    <property type="entry name" value="PAS_fold"/>
</dbReference>
<dbReference type="PROSITE" id="PS50113">
    <property type="entry name" value="PAC"/>
    <property type="match status" value="2"/>
</dbReference>
<keyword evidence="7" id="KW-0067">ATP-binding</keyword>
<dbReference type="AlphaFoldDB" id="A0A916XWD8"/>
<evidence type="ECO:0000259" key="12">
    <source>
        <dbReference type="PROSITE" id="PS50112"/>
    </source>
</evidence>
<dbReference type="GO" id="GO:0000155">
    <property type="term" value="F:phosphorelay sensor kinase activity"/>
    <property type="evidence" value="ECO:0007669"/>
    <property type="project" value="InterPro"/>
</dbReference>
<dbReference type="PROSITE" id="PS50110">
    <property type="entry name" value="RESPONSE_REGULATORY"/>
    <property type="match status" value="1"/>
</dbReference>
<comment type="catalytic activity">
    <reaction evidence="1">
        <text>ATP + protein L-histidine = ADP + protein N-phospho-L-histidine.</text>
        <dbReference type="EC" id="2.7.13.3"/>
    </reaction>
</comment>
<organism evidence="14 15">
    <name type="scientific">Aureimonas glaciei</name>
    <dbReference type="NCBI Taxonomy" id="1776957"/>
    <lineage>
        <taxon>Bacteria</taxon>
        <taxon>Pseudomonadati</taxon>
        <taxon>Pseudomonadota</taxon>
        <taxon>Alphaproteobacteria</taxon>
        <taxon>Hyphomicrobiales</taxon>
        <taxon>Aurantimonadaceae</taxon>
        <taxon>Aureimonas</taxon>
    </lineage>
</organism>
<protein>
    <recommendedName>
        <fullName evidence="2">histidine kinase</fullName>
        <ecNumber evidence="2">2.7.13.3</ecNumber>
    </recommendedName>
</protein>
<name>A0A916XWD8_9HYPH</name>
<keyword evidence="3 9" id="KW-0597">Phosphoprotein</keyword>
<dbReference type="Pfam" id="PF13426">
    <property type="entry name" value="PAS_9"/>
    <property type="match status" value="1"/>
</dbReference>
<dbReference type="EMBL" id="BMJJ01000004">
    <property type="protein sequence ID" value="GGD16855.1"/>
    <property type="molecule type" value="Genomic_DNA"/>
</dbReference>
<evidence type="ECO:0000259" key="10">
    <source>
        <dbReference type="PROSITE" id="PS50109"/>
    </source>
</evidence>
<dbReference type="InterPro" id="IPR000014">
    <property type="entry name" value="PAS"/>
</dbReference>
<keyword evidence="8" id="KW-0902">Two-component regulatory system</keyword>
<dbReference type="SMART" id="SM00448">
    <property type="entry name" value="REC"/>
    <property type="match status" value="1"/>
</dbReference>
<evidence type="ECO:0000256" key="3">
    <source>
        <dbReference type="ARBA" id="ARBA00022553"/>
    </source>
</evidence>
<dbReference type="PROSITE" id="PS50109">
    <property type="entry name" value="HIS_KIN"/>
    <property type="match status" value="1"/>
</dbReference>
<dbReference type="InterPro" id="IPR011006">
    <property type="entry name" value="CheY-like_superfamily"/>
</dbReference>
<dbReference type="PRINTS" id="PR00344">
    <property type="entry name" value="BCTRLSENSOR"/>
</dbReference>
<evidence type="ECO:0000259" key="11">
    <source>
        <dbReference type="PROSITE" id="PS50110"/>
    </source>
</evidence>
<reference evidence="14" key="2">
    <citation type="submission" date="2020-09" db="EMBL/GenBank/DDBJ databases">
        <authorList>
            <person name="Sun Q."/>
            <person name="Zhou Y."/>
        </authorList>
    </citation>
    <scope>NUCLEOTIDE SEQUENCE</scope>
    <source>
        <strain evidence="14">CGMCC 1.15493</strain>
    </source>
</reference>
<evidence type="ECO:0000256" key="2">
    <source>
        <dbReference type="ARBA" id="ARBA00012438"/>
    </source>
</evidence>
<dbReference type="NCBIfam" id="TIGR00229">
    <property type="entry name" value="sensory_box"/>
    <property type="match status" value="2"/>
</dbReference>
<feature type="domain" description="Response regulatory" evidence="11">
    <location>
        <begin position="531"/>
        <end position="642"/>
    </location>
</feature>
<dbReference type="Gene3D" id="3.40.50.2300">
    <property type="match status" value="1"/>
</dbReference>
<dbReference type="PANTHER" id="PTHR43065">
    <property type="entry name" value="SENSOR HISTIDINE KINASE"/>
    <property type="match status" value="1"/>
</dbReference>
<dbReference type="InterPro" id="IPR001789">
    <property type="entry name" value="Sig_transdc_resp-reg_receiver"/>
</dbReference>
<evidence type="ECO:0000256" key="5">
    <source>
        <dbReference type="ARBA" id="ARBA00022741"/>
    </source>
</evidence>
<dbReference type="SUPFAM" id="SSF55785">
    <property type="entry name" value="PYP-like sensor domain (PAS domain)"/>
    <property type="match status" value="2"/>
</dbReference>
<feature type="domain" description="PAS" evidence="12">
    <location>
        <begin position="141"/>
        <end position="214"/>
    </location>
</feature>
<dbReference type="InterPro" id="IPR036097">
    <property type="entry name" value="HisK_dim/P_sf"/>
</dbReference>
<dbReference type="Gene3D" id="3.30.450.20">
    <property type="entry name" value="PAS domain"/>
    <property type="match status" value="2"/>
</dbReference>
<sequence length="644" mass="70689">MEFSDQFEPPHLMESRYRLLVEAVTDYAIYMLNPDGIIASWNAGAQRFKGYADYEILGEHFSRFYLPEERAAGVPERSMETAAAVGRFEAEGWRVRKDGGRFWAHVVIDAIRSPSGELLGFAKITRDLSERKVAEEALKRSEQQFRLLVQGVVDYGIYMLDPFGRVTSWNVGAERIEGYAPEEIIGEHFSRFYTAEDRAAGLPTRSLQIATREGRYEGEGWRQRKDATCFWSSVVIDVIRSERGDLIGFAKVTRDITAQRDSANALANAREVAFQAQKMELIGQLTGGIAHDFNNLLTAILGSLELLKLRLPLDPRSRPLIDNAILGAERGAMLTQRMLAFARKQPLEPKPVELSVLVTEMADLLTRSLGPSDVLEYDMAEGLDPIFADPNQIELALLNLTMNAADASQGRAPITVAARAEEVGPGHVTALPPGSYVCLSVTDRGEGMDAETLGRVREPFFTTKQVGKGTGLGLSMVDGLTEQSGGRLVIRSVKGEGTTAEIWLPTLPRSAAVPAEPPPSPPLPAGGRRLVVLAVDDDALVLMNTVALLEELGHTVFEAYSGQQALEILRRESQIELLITDHAMPQMTGSELAEKVMAERPSLPIVLATGYIELPPGANQALPLLSKPFRQKDLARLIDQVMSA</sequence>
<feature type="domain" description="Histidine kinase" evidence="10">
    <location>
        <begin position="288"/>
        <end position="508"/>
    </location>
</feature>
<dbReference type="SUPFAM" id="SSF52172">
    <property type="entry name" value="CheY-like"/>
    <property type="match status" value="1"/>
</dbReference>
<evidence type="ECO:0000313" key="14">
    <source>
        <dbReference type="EMBL" id="GGD16855.1"/>
    </source>
</evidence>
<dbReference type="EC" id="2.7.13.3" evidence="2"/>
<dbReference type="InterPro" id="IPR036890">
    <property type="entry name" value="HATPase_C_sf"/>
</dbReference>
<evidence type="ECO:0000256" key="7">
    <source>
        <dbReference type="ARBA" id="ARBA00022840"/>
    </source>
</evidence>
<dbReference type="Pfam" id="PF02518">
    <property type="entry name" value="HATPase_c"/>
    <property type="match status" value="1"/>
</dbReference>
<dbReference type="Pfam" id="PF00072">
    <property type="entry name" value="Response_reg"/>
    <property type="match status" value="1"/>
</dbReference>
<proteinExistence type="predicted"/>
<accession>A0A916XWD8</accession>
<evidence type="ECO:0000256" key="4">
    <source>
        <dbReference type="ARBA" id="ARBA00022679"/>
    </source>
</evidence>
<dbReference type="GO" id="GO:0005524">
    <property type="term" value="F:ATP binding"/>
    <property type="evidence" value="ECO:0007669"/>
    <property type="project" value="UniProtKB-KW"/>
</dbReference>
<dbReference type="SMART" id="SM00387">
    <property type="entry name" value="HATPase_c"/>
    <property type="match status" value="1"/>
</dbReference>
<dbReference type="CDD" id="cd00130">
    <property type="entry name" value="PAS"/>
    <property type="match status" value="2"/>
</dbReference>
<gene>
    <name evidence="14" type="ORF">GCM10011335_19650</name>
</gene>
<keyword evidence="6 14" id="KW-0418">Kinase</keyword>
<dbReference type="InterPro" id="IPR003661">
    <property type="entry name" value="HisK_dim/P_dom"/>
</dbReference>
<evidence type="ECO:0000313" key="15">
    <source>
        <dbReference type="Proteomes" id="UP000613160"/>
    </source>
</evidence>
<dbReference type="InterPro" id="IPR005467">
    <property type="entry name" value="His_kinase_dom"/>
</dbReference>
<dbReference type="InterPro" id="IPR000700">
    <property type="entry name" value="PAS-assoc_C"/>
</dbReference>
<keyword evidence="4" id="KW-0808">Transferase</keyword>
<feature type="domain" description="PAS" evidence="12">
    <location>
        <begin position="13"/>
        <end position="70"/>
    </location>
</feature>
<dbReference type="InterPro" id="IPR004358">
    <property type="entry name" value="Sig_transdc_His_kin-like_C"/>
</dbReference>
<dbReference type="InterPro" id="IPR001610">
    <property type="entry name" value="PAC"/>
</dbReference>
<dbReference type="SUPFAM" id="SSF55874">
    <property type="entry name" value="ATPase domain of HSP90 chaperone/DNA topoisomerase II/histidine kinase"/>
    <property type="match status" value="1"/>
</dbReference>
<dbReference type="SMART" id="SM00086">
    <property type="entry name" value="PAC"/>
    <property type="match status" value="2"/>
</dbReference>
<dbReference type="SMART" id="SM00388">
    <property type="entry name" value="HisKA"/>
    <property type="match status" value="1"/>
</dbReference>
<dbReference type="Pfam" id="PF00512">
    <property type="entry name" value="HisKA"/>
    <property type="match status" value="1"/>
</dbReference>
<dbReference type="Gene3D" id="3.30.565.10">
    <property type="entry name" value="Histidine kinase-like ATPase, C-terminal domain"/>
    <property type="match status" value="1"/>
</dbReference>
<dbReference type="Gene3D" id="1.10.287.130">
    <property type="match status" value="1"/>
</dbReference>
<comment type="caution">
    <text evidence="14">The sequence shown here is derived from an EMBL/GenBank/DDBJ whole genome shotgun (WGS) entry which is preliminary data.</text>
</comment>
<reference evidence="14" key="1">
    <citation type="journal article" date="2014" name="Int. J. Syst. Evol. Microbiol.">
        <title>Complete genome sequence of Corynebacterium casei LMG S-19264T (=DSM 44701T), isolated from a smear-ripened cheese.</title>
        <authorList>
            <consortium name="US DOE Joint Genome Institute (JGI-PGF)"/>
            <person name="Walter F."/>
            <person name="Albersmeier A."/>
            <person name="Kalinowski J."/>
            <person name="Ruckert C."/>
        </authorList>
    </citation>
    <scope>NUCLEOTIDE SEQUENCE</scope>
    <source>
        <strain evidence="14">CGMCC 1.15493</strain>
    </source>
</reference>
<feature type="modified residue" description="4-aspartylphosphate" evidence="9">
    <location>
        <position position="581"/>
    </location>
</feature>
<dbReference type="Proteomes" id="UP000613160">
    <property type="component" value="Unassembled WGS sequence"/>
</dbReference>
<dbReference type="SMART" id="SM00091">
    <property type="entry name" value="PAS"/>
    <property type="match status" value="2"/>
</dbReference>
<evidence type="ECO:0000256" key="6">
    <source>
        <dbReference type="ARBA" id="ARBA00022777"/>
    </source>
</evidence>
<dbReference type="Pfam" id="PF00989">
    <property type="entry name" value="PAS"/>
    <property type="match status" value="1"/>
</dbReference>
<evidence type="ECO:0000256" key="9">
    <source>
        <dbReference type="PROSITE-ProRule" id="PRU00169"/>
    </source>
</evidence>
<dbReference type="PROSITE" id="PS50112">
    <property type="entry name" value="PAS"/>
    <property type="match status" value="2"/>
</dbReference>
<dbReference type="GO" id="GO:0006355">
    <property type="term" value="P:regulation of DNA-templated transcription"/>
    <property type="evidence" value="ECO:0007669"/>
    <property type="project" value="InterPro"/>
</dbReference>
<keyword evidence="5" id="KW-0547">Nucleotide-binding</keyword>
<dbReference type="PANTHER" id="PTHR43065:SF49">
    <property type="entry name" value="HISTIDINE KINASE"/>
    <property type="match status" value="1"/>
</dbReference>
<keyword evidence="15" id="KW-1185">Reference proteome</keyword>
<feature type="domain" description="PAC" evidence="13">
    <location>
        <begin position="88"/>
        <end position="140"/>
    </location>
</feature>